<evidence type="ECO:0000313" key="3">
    <source>
        <dbReference type="Proteomes" id="UP000190187"/>
    </source>
</evidence>
<dbReference type="InterPro" id="IPR025439">
    <property type="entry name" value="Spore_coat_CotO"/>
</dbReference>
<protein>
    <recommendedName>
        <fullName evidence="4">Spore coat CotO family protein</fullName>
    </recommendedName>
</protein>
<dbReference type="EMBL" id="MSTN01000002">
    <property type="protein sequence ID" value="OPD54275.1"/>
    <property type="molecule type" value="Genomic_DNA"/>
</dbReference>
<organism evidence="2 3">
    <name type="scientific">Bacillus thuringiensis</name>
    <dbReference type="NCBI Taxonomy" id="1428"/>
    <lineage>
        <taxon>Bacteria</taxon>
        <taxon>Bacillati</taxon>
        <taxon>Bacillota</taxon>
        <taxon>Bacilli</taxon>
        <taxon>Bacillales</taxon>
        <taxon>Bacillaceae</taxon>
        <taxon>Bacillus</taxon>
        <taxon>Bacillus cereus group</taxon>
    </lineage>
</organism>
<evidence type="ECO:0008006" key="4">
    <source>
        <dbReference type="Google" id="ProtNLM"/>
    </source>
</evidence>
<reference evidence="2 3" key="1">
    <citation type="submission" date="2017-01" db="EMBL/GenBank/DDBJ databases">
        <title>Draft Genome Sequence of Bacillus thuringiensis DNG9.</title>
        <authorList>
            <person name="Rosana A.R."/>
            <person name="Daas M.S."/>
            <person name="Acedo J.Z."/>
            <person name="Case R.J."/>
            <person name="Vederas J.C."/>
            <person name="Nateche F."/>
            <person name="Kebbouche-Gana S."/>
        </authorList>
    </citation>
    <scope>NUCLEOTIDE SEQUENCE [LARGE SCALE GENOMIC DNA]</scope>
    <source>
        <strain evidence="2 3">DNG9</strain>
    </source>
</reference>
<proteinExistence type="predicted"/>
<name>A0ABD6RCK8_BACTU</name>
<feature type="region of interest" description="Disordered" evidence="1">
    <location>
        <begin position="43"/>
        <end position="115"/>
    </location>
</feature>
<comment type="caution">
    <text evidence="2">The sequence shown here is derived from an EMBL/GenBank/DDBJ whole genome shotgun (WGS) entry which is preliminary data.</text>
</comment>
<dbReference type="AlphaFoldDB" id="A0ABD6RCK8"/>
<feature type="compositionally biased region" description="Basic and acidic residues" evidence="1">
    <location>
        <begin position="47"/>
        <end position="57"/>
    </location>
</feature>
<feature type="compositionally biased region" description="Acidic residues" evidence="1">
    <location>
        <begin position="74"/>
        <end position="103"/>
    </location>
</feature>
<evidence type="ECO:0000313" key="2">
    <source>
        <dbReference type="EMBL" id="OPD54275.1"/>
    </source>
</evidence>
<dbReference type="Proteomes" id="UP000190187">
    <property type="component" value="Unassembled WGS sequence"/>
</dbReference>
<sequence>MEVGGTSVKNKNKSSTVGKPLLYITQVSLELTAPKIKRIILTNFENEDQKEQSDRQENIVSSAVEEVIEHEQQEEQQVEEKIEEEEKEEHAEQEEKEEQEPEPEPVRTVPYNKSFKDMNNDEKIHFLLNRPHYIPKVRCRIKTATVSYIGSIMSYRNGIVSIMPQNSMRDIRLSIDDIQSISMAGF</sequence>
<gene>
    <name evidence="2" type="ORF">BVF97_05685</name>
</gene>
<dbReference type="Pfam" id="PF14153">
    <property type="entry name" value="Spore_coat_CotO"/>
    <property type="match status" value="1"/>
</dbReference>
<dbReference type="RefSeq" id="WP_078993521.1">
    <property type="nucleotide sequence ID" value="NZ_JBNNMN010000009.1"/>
</dbReference>
<evidence type="ECO:0000256" key="1">
    <source>
        <dbReference type="SAM" id="MobiDB-lite"/>
    </source>
</evidence>
<accession>A0ABD6RCK8</accession>